<dbReference type="KEGG" id="ail:FLP10_05955"/>
<organism evidence="2 3">
    <name type="scientific">Agromyces intestinalis</name>
    <dbReference type="NCBI Taxonomy" id="2592652"/>
    <lineage>
        <taxon>Bacteria</taxon>
        <taxon>Bacillati</taxon>
        <taxon>Actinomycetota</taxon>
        <taxon>Actinomycetes</taxon>
        <taxon>Micrococcales</taxon>
        <taxon>Microbacteriaceae</taxon>
        <taxon>Agromyces</taxon>
    </lineage>
</organism>
<dbReference type="PROSITE" id="PS51819">
    <property type="entry name" value="VOC"/>
    <property type="match status" value="1"/>
</dbReference>
<dbReference type="OrthoDB" id="4265398at2"/>
<evidence type="ECO:0000313" key="2">
    <source>
        <dbReference type="EMBL" id="QEO14017.1"/>
    </source>
</evidence>
<reference evidence="2 3" key="1">
    <citation type="submission" date="2019-09" db="EMBL/GenBank/DDBJ databases">
        <title>Genome sequencing of strain KACC 19306.</title>
        <authorList>
            <person name="Heo J."/>
            <person name="Kim S.-J."/>
            <person name="Kim J.-S."/>
            <person name="Hong S.-B."/>
            <person name="Kwon S.-W."/>
        </authorList>
    </citation>
    <scope>NUCLEOTIDE SEQUENCE [LARGE SCALE GENOMIC DNA]</scope>
    <source>
        <strain evidence="2 3">KACC 19306</strain>
    </source>
</reference>
<dbReference type="Pfam" id="PF22677">
    <property type="entry name" value="Ble-like_N"/>
    <property type="match status" value="1"/>
</dbReference>
<evidence type="ECO:0000259" key="1">
    <source>
        <dbReference type="PROSITE" id="PS51819"/>
    </source>
</evidence>
<dbReference type="InterPro" id="IPR053863">
    <property type="entry name" value="Glyoxy/Ble-like_N"/>
</dbReference>
<dbReference type="SUPFAM" id="SSF54593">
    <property type="entry name" value="Glyoxalase/Bleomycin resistance protein/Dihydroxybiphenyl dioxygenase"/>
    <property type="match status" value="1"/>
</dbReference>
<dbReference type="EMBL" id="CP043505">
    <property type="protein sequence ID" value="QEO14017.1"/>
    <property type="molecule type" value="Genomic_DNA"/>
</dbReference>
<dbReference type="RefSeq" id="WP_149160039.1">
    <property type="nucleotide sequence ID" value="NZ_CP043505.1"/>
</dbReference>
<dbReference type="PANTHER" id="PTHR36503:SF2">
    <property type="entry name" value="BLR2408 PROTEIN"/>
    <property type="match status" value="1"/>
</dbReference>
<evidence type="ECO:0000313" key="3">
    <source>
        <dbReference type="Proteomes" id="UP000324678"/>
    </source>
</evidence>
<name>A0A5C1YG74_9MICO</name>
<sequence>MTLSIFVNIPTTDLERSKAFYEALGFTINPLFTDDNAACVVLSDTIYFMVVTRDYLQTFTDKPIIDPKTSAQTQISLTRDSREAVDEIVAKAVAAGGTEPREAQDYGFMYSRDLEDPDGNLIGFLYMDQAAVEQGPDAYLAQQGAGAPQASA</sequence>
<feature type="domain" description="VOC" evidence="1">
    <location>
        <begin position="2"/>
        <end position="127"/>
    </location>
</feature>
<dbReference type="InterPro" id="IPR029068">
    <property type="entry name" value="Glyas_Bleomycin-R_OHBP_Dase"/>
</dbReference>
<dbReference type="Proteomes" id="UP000324678">
    <property type="component" value="Chromosome"/>
</dbReference>
<protein>
    <submittedName>
        <fullName evidence="2">Glyoxalase</fullName>
    </submittedName>
</protein>
<dbReference type="Gene3D" id="3.10.180.10">
    <property type="entry name" value="2,3-Dihydroxybiphenyl 1,2-Dioxygenase, domain 1"/>
    <property type="match status" value="1"/>
</dbReference>
<dbReference type="AlphaFoldDB" id="A0A5C1YG74"/>
<accession>A0A5C1YG74</accession>
<keyword evidence="3" id="KW-1185">Reference proteome</keyword>
<gene>
    <name evidence="2" type="ORF">FLP10_05955</name>
</gene>
<dbReference type="InterPro" id="IPR037523">
    <property type="entry name" value="VOC_core"/>
</dbReference>
<dbReference type="PANTHER" id="PTHR36503">
    <property type="entry name" value="BLR2520 PROTEIN"/>
    <property type="match status" value="1"/>
</dbReference>
<proteinExistence type="predicted"/>